<dbReference type="AlphaFoldDB" id="A0AAF0E7M2"/>
<dbReference type="Pfam" id="PF13516">
    <property type="entry name" value="LRR_6"/>
    <property type="match status" value="4"/>
</dbReference>
<accession>A0AAF0E7M2</accession>
<feature type="region of interest" description="Disordered" evidence="4">
    <location>
        <begin position="1"/>
        <end position="52"/>
    </location>
</feature>
<gene>
    <name evidence="5" type="ORF">MCAP1_001980</name>
</gene>
<name>A0AAF0E7M2_9BASI</name>
<dbReference type="GO" id="GO:0005096">
    <property type="term" value="F:GTPase activator activity"/>
    <property type="evidence" value="ECO:0007669"/>
    <property type="project" value="UniProtKB-KW"/>
</dbReference>
<dbReference type="SMART" id="SM00368">
    <property type="entry name" value="LRR_RI"/>
    <property type="match status" value="7"/>
</dbReference>
<keyword evidence="2" id="KW-0433">Leucine-rich repeat</keyword>
<keyword evidence="3" id="KW-0677">Repeat</keyword>
<dbReference type="GO" id="GO:0048471">
    <property type="term" value="C:perinuclear region of cytoplasm"/>
    <property type="evidence" value="ECO:0007669"/>
    <property type="project" value="TreeGrafter"/>
</dbReference>
<reference evidence="5" key="1">
    <citation type="submission" date="2023-03" db="EMBL/GenBank/DDBJ databases">
        <title>Mating type loci evolution in Malassezia.</title>
        <authorList>
            <person name="Coelho M.A."/>
        </authorList>
    </citation>
    <scope>NUCLEOTIDE SEQUENCE</scope>
    <source>
        <strain evidence="5">CBS 10434</strain>
    </source>
</reference>
<sequence>MADDAASASDEDASAGAASPPRPCAELPPSNTRAAPARGILRPAAPAAPPRTGRGAALLWAMQTRLTAPSVPGGGLWNSVVQRFSRKDGPATALEAEALALRRVHFRSEDLAHTYPICGTTAPSAEAATRERIEHEAHERALRLDARAWTPAELQSLYRVCCRAREEVPSMPVLRALEQAAAWADARTRTLDFAGLDLRGASVPLADMLSAPTGVHVLHLDRCRLDDAGVTALARAVYSARTVHTLTLAANPDVHVAGWRMVGTLLSAAPHLQHLDVSEHVFSAAALRALLSPWDAPACTLESLRLEACTLASGAWDVLAQAVRCGAVRHLSLRRHTLRSHARTALAGLLRDYEAGAAASISAWEQTCEATVDDLYLHAEENEVETALLHGTDAVAQAAARRERVASLVARARAFQHALSELPRLGHLLTLDLKGHALGDDIDALATALRRNRTLRVLALGECDVGAGGLARIAQALEYNTTLETLDLSSNPCGGPDLQGVLGLRIALGMHPRLRRVLFRHTRLSSAGAVALAECLPDTSLLHLDLAHNALGLVGLLALWTGLQRNTSLRCLDVSVDADDESMRIARNIYEHCRAKNEADASSAHARFLEKSVLAAAVASIGRP</sequence>
<dbReference type="InterPro" id="IPR027038">
    <property type="entry name" value="RanGap"/>
</dbReference>
<evidence type="ECO:0000256" key="4">
    <source>
        <dbReference type="SAM" id="MobiDB-lite"/>
    </source>
</evidence>
<dbReference type="PANTHER" id="PTHR24113:SF12">
    <property type="entry name" value="RAN GTPASE-ACTIVATING PROTEIN 1"/>
    <property type="match status" value="1"/>
</dbReference>
<dbReference type="EMBL" id="CP119911">
    <property type="protein sequence ID" value="WFD19744.1"/>
    <property type="molecule type" value="Genomic_DNA"/>
</dbReference>
<dbReference type="Proteomes" id="UP001220961">
    <property type="component" value="Chromosome 4"/>
</dbReference>
<dbReference type="InterPro" id="IPR001611">
    <property type="entry name" value="Leu-rich_rpt"/>
</dbReference>
<evidence type="ECO:0000313" key="6">
    <source>
        <dbReference type="Proteomes" id="UP001220961"/>
    </source>
</evidence>
<evidence type="ECO:0008006" key="7">
    <source>
        <dbReference type="Google" id="ProtNLM"/>
    </source>
</evidence>
<evidence type="ECO:0000256" key="2">
    <source>
        <dbReference type="ARBA" id="ARBA00022614"/>
    </source>
</evidence>
<organism evidence="5 6">
    <name type="scientific">Malassezia caprae</name>
    <dbReference type="NCBI Taxonomy" id="1381934"/>
    <lineage>
        <taxon>Eukaryota</taxon>
        <taxon>Fungi</taxon>
        <taxon>Dikarya</taxon>
        <taxon>Basidiomycota</taxon>
        <taxon>Ustilaginomycotina</taxon>
        <taxon>Malasseziomycetes</taxon>
        <taxon>Malasseziales</taxon>
        <taxon>Malasseziaceae</taxon>
        <taxon>Malassezia</taxon>
    </lineage>
</organism>
<dbReference type="GO" id="GO:0005829">
    <property type="term" value="C:cytosol"/>
    <property type="evidence" value="ECO:0007669"/>
    <property type="project" value="TreeGrafter"/>
</dbReference>
<evidence type="ECO:0000256" key="3">
    <source>
        <dbReference type="ARBA" id="ARBA00022737"/>
    </source>
</evidence>
<dbReference type="Gene3D" id="3.80.10.10">
    <property type="entry name" value="Ribonuclease Inhibitor"/>
    <property type="match status" value="3"/>
</dbReference>
<evidence type="ECO:0000313" key="5">
    <source>
        <dbReference type="EMBL" id="WFD19744.1"/>
    </source>
</evidence>
<evidence type="ECO:0000256" key="1">
    <source>
        <dbReference type="ARBA" id="ARBA00022468"/>
    </source>
</evidence>
<dbReference type="InterPro" id="IPR032675">
    <property type="entry name" value="LRR_dom_sf"/>
</dbReference>
<dbReference type="PANTHER" id="PTHR24113">
    <property type="entry name" value="RAN GTPASE-ACTIVATING PROTEIN 1"/>
    <property type="match status" value="1"/>
</dbReference>
<feature type="compositionally biased region" description="Acidic residues" evidence="4">
    <location>
        <begin position="1"/>
        <end position="13"/>
    </location>
</feature>
<dbReference type="SUPFAM" id="SSF52047">
    <property type="entry name" value="RNI-like"/>
    <property type="match status" value="1"/>
</dbReference>
<proteinExistence type="predicted"/>
<protein>
    <recommendedName>
        <fullName evidence="7">Protein NLRC3</fullName>
    </recommendedName>
</protein>
<dbReference type="GO" id="GO:0006913">
    <property type="term" value="P:nucleocytoplasmic transport"/>
    <property type="evidence" value="ECO:0007669"/>
    <property type="project" value="TreeGrafter"/>
</dbReference>
<feature type="compositionally biased region" description="Low complexity" evidence="4">
    <location>
        <begin position="33"/>
        <end position="52"/>
    </location>
</feature>
<dbReference type="GO" id="GO:0005634">
    <property type="term" value="C:nucleus"/>
    <property type="evidence" value="ECO:0007669"/>
    <property type="project" value="TreeGrafter"/>
</dbReference>
<keyword evidence="6" id="KW-1185">Reference proteome</keyword>
<dbReference type="GO" id="GO:0031267">
    <property type="term" value="F:small GTPase binding"/>
    <property type="evidence" value="ECO:0007669"/>
    <property type="project" value="TreeGrafter"/>
</dbReference>
<keyword evidence="1" id="KW-0343">GTPase activation</keyword>